<organism evidence="2 3">
    <name type="scientific">Leptotrichia shahii</name>
    <dbReference type="NCBI Taxonomy" id="157691"/>
    <lineage>
        <taxon>Bacteria</taxon>
        <taxon>Fusobacteriati</taxon>
        <taxon>Fusobacteriota</taxon>
        <taxon>Fusobacteriia</taxon>
        <taxon>Fusobacteriales</taxon>
        <taxon>Leptotrichiaceae</taxon>
        <taxon>Leptotrichia</taxon>
    </lineage>
</organism>
<dbReference type="RefSeq" id="WP_018450224.1">
    <property type="nucleotide sequence ID" value="NZ_AP019827.1"/>
</dbReference>
<evidence type="ECO:0000313" key="3">
    <source>
        <dbReference type="Proteomes" id="UP000322617"/>
    </source>
</evidence>
<dbReference type="Proteomes" id="UP000322617">
    <property type="component" value="Chromosome"/>
</dbReference>
<evidence type="ECO:0000256" key="1">
    <source>
        <dbReference type="SAM" id="MobiDB-lite"/>
    </source>
</evidence>
<protein>
    <submittedName>
        <fullName evidence="2">Uncharacterized protein</fullName>
    </submittedName>
</protein>
<name>A0A510JMY8_9FUSO</name>
<proteinExistence type="predicted"/>
<gene>
    <name evidence="2" type="ORF">JCM16776_0806</name>
</gene>
<dbReference type="EMBL" id="AP019827">
    <property type="protein sequence ID" value="BBM40586.1"/>
    <property type="molecule type" value="Genomic_DNA"/>
</dbReference>
<keyword evidence="3" id="KW-1185">Reference proteome</keyword>
<dbReference type="KEGG" id="lsz:JCM16776_0806"/>
<dbReference type="OrthoDB" id="82471at2"/>
<dbReference type="AlphaFoldDB" id="A0A510JMY8"/>
<accession>A0A510JMY8</accession>
<feature type="compositionally biased region" description="Basic and acidic residues" evidence="1">
    <location>
        <begin position="43"/>
        <end position="110"/>
    </location>
</feature>
<dbReference type="STRING" id="1122172.GCA_000373045_00597"/>
<sequence length="210" mass="24592">MKNKKIIIITSALAIGIPLFAISTQMILEKAREDYYKVQKQQIEAEKAKEKAEREQRLAQEKAERERQIQQEKEERQKRITEEKNERKQKIIEQKLQREQDKQDKKEKVKITNASPVFAPEPEVAVKEKPELTPEEIKKAKKALKEARASYLSGNKAAIPSKVPRNTDKIIIKSDKKGNVEAIRRSKEENEKAKRILKEIRDSYYKNNKK</sequence>
<evidence type="ECO:0000313" key="2">
    <source>
        <dbReference type="EMBL" id="BBM40586.1"/>
    </source>
</evidence>
<reference evidence="2 3" key="1">
    <citation type="submission" date="2019-07" db="EMBL/GenBank/DDBJ databases">
        <title>Complete Genome Sequence of Leptotrichia shahii Strain JCM 16776.</title>
        <authorList>
            <person name="Watanabe S."/>
            <person name="Cui L."/>
        </authorList>
    </citation>
    <scope>NUCLEOTIDE SEQUENCE [LARGE SCALE GENOMIC DNA]</scope>
    <source>
        <strain evidence="2 3">JCM16776</strain>
    </source>
</reference>
<feature type="region of interest" description="Disordered" evidence="1">
    <location>
        <begin position="43"/>
        <end position="132"/>
    </location>
</feature>